<dbReference type="PANTHER" id="PTHR34251">
    <property type="entry name" value="LEUCINE-, GLUTAMATE- AND LYSINE-RICH PROTEIN 1"/>
    <property type="match status" value="1"/>
</dbReference>
<sequence length="1024" mass="115507">MNAKLAAAISLGASSLALFGMANVANAATTSTTATNTPITSITNESQSEVEKIKKDATEIINAADSISKEANTAANEANGVDSEAKKAEKENNEANTEADNAKQNKIQCETDLKTAKELEVKTEEESRENQNNIDNTNIELSRVEEKKNKAEEEKNKAEEEKQKAEKENSEANSNVRENQSELNKAQSDFDTYTSSHNEEKQNESNVENELSSAKNSQKTLQAEYNQSVEAANGAEKAKSLANEALKKNKQEKINIQNEINNIKNSTSNIDDEKIKELQKKINETTVNLNNTKSDLDSKNAYVSQQKSILASKTEEFNTAKLNCDNNGYCSRLIKAEEELEKAKINAKKANDAYNAADSTYDAKAEISKRSDFYKFLQYVIDIENRKGENKNDALIKDAEYAQSILKGEKYTVPKRVLSDGSYFNAYDVQSPTWYKDVVAKGLGRIGSADSLENMKEAVTYYDLLNKLRNEDSPTLSATGVKLRLIAESIVHSFYSAALYGEHAGLRKIYKNSEVMNTNPYAANENLAWGSYDGDSENRYKIKDNECNIDENGMTHCTISPDVTVSALNAWYTVEKHRYDKAINEGIFLTYSGDKQIIHKLAPDAKTILKNHRYDILSYLRKNKLQLFEEANINEHLTYLFIEATGHYLNFAQSNIKSSGFSEGDIYIPYPTWPTEDVAVWHGDRNTGITVNEYKDLLNGYINTVKKQDTKKDVIERLQKLNGLANKANMDLFEAKYNLRKVQYDLNLPADDNEKTGLQDQEVSLKQSAVNAADKELKRNEKNKKLGTEYVELYEKNIEEWKKIPEKVSDYLRDKKILETVDEDIKYAKSILNKKQQQLNSAIESRNVAKKEYEKVKSIKDVFTKVDNEKAIAETNYNNAVENAKTVKSEFEKLSKEYEETNKTLKKAKADLKKYKEEKAEKIQQLTNRLNALNSETSSLTKSADTAAKVAREKQNYASSKNEELKSVGSKIISLTNQLSEIKEKLSNTEKNINSARVIVQNKREILDAAKKKAKETQTKLSRA</sequence>
<feature type="compositionally biased region" description="Basic and acidic residues" evidence="2">
    <location>
        <begin position="83"/>
        <end position="93"/>
    </location>
</feature>
<feature type="signal peptide" evidence="3">
    <location>
        <begin position="1"/>
        <end position="27"/>
    </location>
</feature>
<evidence type="ECO:0000313" key="5">
    <source>
        <dbReference type="Proteomes" id="UP000004884"/>
    </source>
</evidence>
<accession>I4LSW8</accession>
<dbReference type="PANTHER" id="PTHR34251:SF1">
    <property type="entry name" value="LEUCINE, GLUTAMATE AND LYSINE RICH 1"/>
    <property type="match status" value="1"/>
</dbReference>
<feature type="compositionally biased region" description="Basic and acidic residues" evidence="2">
    <location>
        <begin position="109"/>
        <end position="129"/>
    </location>
</feature>
<feature type="coiled-coil region" evidence="1">
    <location>
        <begin position="326"/>
        <end position="360"/>
    </location>
</feature>
<protein>
    <submittedName>
        <fullName evidence="4">Uncharacterized protein</fullName>
    </submittedName>
</protein>
<feature type="coiled-coil region" evidence="1">
    <location>
        <begin position="877"/>
        <end position="943"/>
    </location>
</feature>
<feature type="non-terminal residue" evidence="4">
    <location>
        <position position="1024"/>
    </location>
</feature>
<dbReference type="AlphaFoldDB" id="I4LSW8"/>
<feature type="region of interest" description="Disordered" evidence="2">
    <location>
        <begin position="71"/>
        <end position="222"/>
    </location>
</feature>
<proteinExistence type="predicted"/>
<feature type="compositionally biased region" description="Polar residues" evidence="2">
    <location>
        <begin position="204"/>
        <end position="222"/>
    </location>
</feature>
<dbReference type="InterPro" id="IPR038799">
    <property type="entry name" value="LEKR1"/>
</dbReference>
<feature type="compositionally biased region" description="Basic and acidic residues" evidence="2">
    <location>
        <begin position="142"/>
        <end position="170"/>
    </location>
</feature>
<organism evidence="4 5">
    <name type="scientific">Gardnerella vaginalis 1400E</name>
    <dbReference type="NCBI Taxonomy" id="698956"/>
    <lineage>
        <taxon>Bacteria</taxon>
        <taxon>Bacillati</taxon>
        <taxon>Actinomycetota</taxon>
        <taxon>Actinomycetes</taxon>
        <taxon>Bifidobacteriales</taxon>
        <taxon>Bifidobacteriaceae</taxon>
        <taxon>Gardnerella</taxon>
    </lineage>
</organism>
<reference evidence="4 5" key="1">
    <citation type="journal article" date="2012" name="J. Bacteriol.">
        <title>Comparative Genomic Analyses of 17 Clinical Isolates of Gardnerella vaginalis Provide Evidence of Multiple Genetically Isolated Clades Consistent with Subspeciation into Genovars.</title>
        <authorList>
            <person name="Ahmed A."/>
            <person name="Earl J."/>
            <person name="Retchless A."/>
            <person name="Hillier S."/>
            <person name="Rabe L."/>
            <person name="Cherpes T."/>
            <person name="Powell E."/>
            <person name="Janto B."/>
            <person name="Eutsey R."/>
            <person name="Hiller N.L."/>
            <person name="Boissy R."/>
            <person name="Dahlgreen M."/>
            <person name="Hall B."/>
            <person name="Costerton J."/>
            <person name="Post J.C."/>
            <person name="Hu F."/>
            <person name="Ehrlich G."/>
        </authorList>
    </citation>
    <scope>NUCLEOTIDE SEQUENCE [LARGE SCALE GENOMIC DNA]</scope>
    <source>
        <strain evidence="4 5">1400E</strain>
    </source>
</reference>
<feature type="compositionally biased region" description="Polar residues" evidence="2">
    <location>
        <begin position="130"/>
        <end position="140"/>
    </location>
</feature>
<feature type="chain" id="PRO_5003694036" evidence="3">
    <location>
        <begin position="28"/>
        <end position="1024"/>
    </location>
</feature>
<dbReference type="RefSeq" id="WP_004126199.1">
    <property type="nucleotide sequence ID" value="NZ_ADER01000028.1"/>
</dbReference>
<name>I4LSW8_GARVA</name>
<gene>
    <name evidence="4" type="ORF">CGSMWGv1400E_07038</name>
</gene>
<evidence type="ECO:0000256" key="1">
    <source>
        <dbReference type="SAM" id="Coils"/>
    </source>
</evidence>
<dbReference type="Proteomes" id="UP000004884">
    <property type="component" value="Unassembled WGS sequence"/>
</dbReference>
<dbReference type="EMBL" id="ADER01000028">
    <property type="protein sequence ID" value="EIK80058.1"/>
    <property type="molecule type" value="Genomic_DNA"/>
</dbReference>
<evidence type="ECO:0000256" key="2">
    <source>
        <dbReference type="SAM" id="MobiDB-lite"/>
    </source>
</evidence>
<feature type="coiled-coil region" evidence="1">
    <location>
        <begin position="972"/>
        <end position="1020"/>
    </location>
</feature>
<feature type="compositionally biased region" description="Polar residues" evidence="2">
    <location>
        <begin position="174"/>
        <end position="196"/>
    </location>
</feature>
<evidence type="ECO:0000313" key="4">
    <source>
        <dbReference type="EMBL" id="EIK80058.1"/>
    </source>
</evidence>
<evidence type="ECO:0000256" key="3">
    <source>
        <dbReference type="SAM" id="SignalP"/>
    </source>
</evidence>
<comment type="caution">
    <text evidence="4">The sequence shown here is derived from an EMBL/GenBank/DDBJ whole genome shotgun (WGS) entry which is preliminary data.</text>
</comment>
<keyword evidence="1" id="KW-0175">Coiled coil</keyword>
<keyword evidence="3" id="KW-0732">Signal</keyword>